<accession>A0A9P8W2N7</accession>
<evidence type="ECO:0000256" key="2">
    <source>
        <dbReference type="SAM" id="Phobius"/>
    </source>
</evidence>
<feature type="region of interest" description="Disordered" evidence="1">
    <location>
        <begin position="1"/>
        <end position="24"/>
    </location>
</feature>
<dbReference type="Proteomes" id="UP000777438">
    <property type="component" value="Unassembled WGS sequence"/>
</dbReference>
<feature type="transmembrane region" description="Helical" evidence="2">
    <location>
        <begin position="130"/>
        <end position="150"/>
    </location>
</feature>
<dbReference type="OrthoDB" id="5102561at2759"/>
<reference evidence="3 4" key="1">
    <citation type="journal article" date="2021" name="Nat. Commun.">
        <title>Genetic determinants of endophytism in the Arabidopsis root mycobiome.</title>
        <authorList>
            <person name="Mesny F."/>
            <person name="Miyauchi S."/>
            <person name="Thiergart T."/>
            <person name="Pickel B."/>
            <person name="Atanasova L."/>
            <person name="Karlsson M."/>
            <person name="Huettel B."/>
            <person name="Barry K.W."/>
            <person name="Haridas S."/>
            <person name="Chen C."/>
            <person name="Bauer D."/>
            <person name="Andreopoulos W."/>
            <person name="Pangilinan J."/>
            <person name="LaButti K."/>
            <person name="Riley R."/>
            <person name="Lipzen A."/>
            <person name="Clum A."/>
            <person name="Drula E."/>
            <person name="Henrissat B."/>
            <person name="Kohler A."/>
            <person name="Grigoriev I.V."/>
            <person name="Martin F.M."/>
            <person name="Hacquard S."/>
        </authorList>
    </citation>
    <scope>NUCLEOTIDE SEQUENCE [LARGE SCALE GENOMIC DNA]</scope>
    <source>
        <strain evidence="3 4">MPI-CAGE-CH-0241</strain>
    </source>
</reference>
<feature type="transmembrane region" description="Helical" evidence="2">
    <location>
        <begin position="165"/>
        <end position="185"/>
    </location>
</feature>
<gene>
    <name evidence="3" type="ORF">B0T10DRAFT_549584</name>
</gene>
<comment type="caution">
    <text evidence="3">The sequence shown here is derived from an EMBL/GenBank/DDBJ whole genome shotgun (WGS) entry which is preliminary data.</text>
</comment>
<dbReference type="AlphaFoldDB" id="A0A9P8W2N7"/>
<keyword evidence="2" id="KW-1133">Transmembrane helix</keyword>
<evidence type="ECO:0000256" key="1">
    <source>
        <dbReference type="SAM" id="MobiDB-lite"/>
    </source>
</evidence>
<feature type="transmembrane region" description="Helical" evidence="2">
    <location>
        <begin position="76"/>
        <end position="95"/>
    </location>
</feature>
<sequence length="229" mass="26056">MDKKPQPQGMAFRVPRDDDISRPLLDPQDLEEQPSFSVTFSTTQILRVPIFAIAIADSVIMGHCRYNVTAGVFLELLPISLCIWTLISLVGSLGARKDKFELKLGDYVCFIGKRDKANGRSFLPTKMARPYMTIAGDFILCLLFIIPTVLSKKEDIWDWRFEHRVFGLNLTLIILQFILTCASFFSHFRRAKIVVYAAEYDEKVNYAIPDSQVYMDDGSEPRQSTSSLV</sequence>
<evidence type="ECO:0000313" key="3">
    <source>
        <dbReference type="EMBL" id="KAH6887584.1"/>
    </source>
</evidence>
<keyword evidence="4" id="KW-1185">Reference proteome</keyword>
<organism evidence="3 4">
    <name type="scientific">Thelonectria olida</name>
    <dbReference type="NCBI Taxonomy" id="1576542"/>
    <lineage>
        <taxon>Eukaryota</taxon>
        <taxon>Fungi</taxon>
        <taxon>Dikarya</taxon>
        <taxon>Ascomycota</taxon>
        <taxon>Pezizomycotina</taxon>
        <taxon>Sordariomycetes</taxon>
        <taxon>Hypocreomycetidae</taxon>
        <taxon>Hypocreales</taxon>
        <taxon>Nectriaceae</taxon>
        <taxon>Thelonectria</taxon>
    </lineage>
</organism>
<name>A0A9P8W2N7_9HYPO</name>
<keyword evidence="2" id="KW-0472">Membrane</keyword>
<protein>
    <submittedName>
        <fullName evidence="3">Uncharacterized protein</fullName>
    </submittedName>
</protein>
<dbReference type="EMBL" id="JAGPYM010000014">
    <property type="protein sequence ID" value="KAH6887584.1"/>
    <property type="molecule type" value="Genomic_DNA"/>
</dbReference>
<keyword evidence="2" id="KW-0812">Transmembrane</keyword>
<evidence type="ECO:0000313" key="4">
    <source>
        <dbReference type="Proteomes" id="UP000777438"/>
    </source>
</evidence>
<proteinExistence type="predicted"/>